<comment type="similarity">
    <text evidence="1 10">Belongs to the amidase family. GatA subfamily.</text>
</comment>
<evidence type="ECO:0000256" key="1">
    <source>
        <dbReference type="ARBA" id="ARBA00008069"/>
    </source>
</evidence>
<evidence type="ECO:0000256" key="2">
    <source>
        <dbReference type="ARBA" id="ARBA00011123"/>
    </source>
</evidence>
<comment type="function">
    <text evidence="10">Allows the formation of correctly charged Gln-tRNA(Gln) through the transamidation of misacylated Glu-tRNA(Gln) in organisms which lack glutaminyl-tRNA synthetase. The reaction takes place in the presence of glutamine and ATP through an activated gamma-phospho-Glu-tRNA(Gln).</text>
</comment>
<gene>
    <name evidence="10 12" type="primary">gatA</name>
    <name evidence="12" type="ORF">WKV53_13350</name>
</gene>
<dbReference type="InterPro" id="IPR023631">
    <property type="entry name" value="Amidase_dom"/>
</dbReference>
<evidence type="ECO:0000256" key="9">
    <source>
        <dbReference type="ARBA" id="ARBA00047407"/>
    </source>
</evidence>
<evidence type="ECO:0000256" key="7">
    <source>
        <dbReference type="ARBA" id="ARBA00022840"/>
    </source>
</evidence>
<dbReference type="EMBL" id="JBBUKT010000004">
    <property type="protein sequence ID" value="MEK7951497.1"/>
    <property type="molecule type" value="Genomic_DNA"/>
</dbReference>
<feature type="active site" description="Charge relay system" evidence="10">
    <location>
        <position position="148"/>
    </location>
</feature>
<comment type="subunit">
    <text evidence="2 10">Heterotrimer of A, B and C subunits.</text>
</comment>
<reference evidence="12 13" key="1">
    <citation type="submission" date="2024-04" db="EMBL/GenBank/DDBJ databases">
        <title>Luteolibacter sp. isolated from soil.</title>
        <authorList>
            <person name="An J."/>
        </authorList>
    </citation>
    <scope>NUCLEOTIDE SEQUENCE [LARGE SCALE GENOMIC DNA]</scope>
    <source>
        <strain evidence="12 13">Y139</strain>
    </source>
</reference>
<feature type="active site" description="Acyl-ester intermediate" evidence="10">
    <location>
        <position position="172"/>
    </location>
</feature>
<evidence type="ECO:0000313" key="12">
    <source>
        <dbReference type="EMBL" id="MEK7951497.1"/>
    </source>
</evidence>
<evidence type="ECO:0000256" key="10">
    <source>
        <dbReference type="HAMAP-Rule" id="MF_00120"/>
    </source>
</evidence>
<dbReference type="Gene3D" id="3.90.1300.10">
    <property type="entry name" value="Amidase signature (AS) domain"/>
    <property type="match status" value="1"/>
</dbReference>
<sequence length="473" mass="49861">MSLATATISALRKQLVAREITPVDIIDALAATISAKNEDIGAYLATNLDDARAQAATADLTRPLGGIPIAIKDNINVLGEQCTCGSKFLAKGYTAPYDAHVTGLLRDSGAILFGRTNMDEFAMGSATENSALQVTRNPHDLSRIPGGSSGGSAAAVAADLAIAALGSDTGGSIRQPASHCGIVGLKPSYGRVSRYGLVAFASSLDQIGPMTKSVEDAALLLQAIAGPDHRDSTCLNLPVPDYTADLHKGVAGMKLGIPKEYFGEGIHPEVRARVEASVKRLEAAGAEIVEISLPHTEHAVATYYIIAPAEASSNLSRFDGIRYGQRAAAPADLLDLYKRSREEGFGPEVKRRIILGTYVLSSGYYDAYYTRAQKVRTLIRRDFENAFQHVDAILTPVAPAPARKIGEFADDPLHEYLSDICTLGPNLAGLCAISVPAGTVASDTGTQLPVGLQILAPHMAESTLLRVAKAAEL</sequence>
<feature type="domain" description="Amidase" evidence="11">
    <location>
        <begin position="25"/>
        <end position="465"/>
    </location>
</feature>
<dbReference type="InterPro" id="IPR020556">
    <property type="entry name" value="Amidase_CS"/>
</dbReference>
<proteinExistence type="inferred from homology"/>
<keyword evidence="6 10" id="KW-0547">Nucleotide-binding</keyword>
<name>A0ABU9AWS5_9BACT</name>
<comment type="catalytic activity">
    <reaction evidence="9 10">
        <text>L-glutamyl-tRNA(Gln) + L-glutamine + ATP + H2O = L-glutaminyl-tRNA(Gln) + L-glutamate + ADP + phosphate + H(+)</text>
        <dbReference type="Rhea" id="RHEA:17521"/>
        <dbReference type="Rhea" id="RHEA-COMP:9681"/>
        <dbReference type="Rhea" id="RHEA-COMP:9684"/>
        <dbReference type="ChEBI" id="CHEBI:15377"/>
        <dbReference type="ChEBI" id="CHEBI:15378"/>
        <dbReference type="ChEBI" id="CHEBI:29985"/>
        <dbReference type="ChEBI" id="CHEBI:30616"/>
        <dbReference type="ChEBI" id="CHEBI:43474"/>
        <dbReference type="ChEBI" id="CHEBI:58359"/>
        <dbReference type="ChEBI" id="CHEBI:78520"/>
        <dbReference type="ChEBI" id="CHEBI:78521"/>
        <dbReference type="ChEBI" id="CHEBI:456216"/>
        <dbReference type="EC" id="6.3.5.7"/>
    </reaction>
</comment>
<evidence type="ECO:0000256" key="4">
    <source>
        <dbReference type="ARBA" id="ARBA00014428"/>
    </source>
</evidence>
<evidence type="ECO:0000313" key="13">
    <source>
        <dbReference type="Proteomes" id="UP001371305"/>
    </source>
</evidence>
<protein>
    <recommendedName>
        <fullName evidence="4 10">Glutamyl-tRNA(Gln) amidotransferase subunit A</fullName>
        <shortName evidence="10">Glu-ADT subunit A</shortName>
        <ecNumber evidence="3 10">6.3.5.7</ecNumber>
    </recommendedName>
</protein>
<dbReference type="InterPro" id="IPR000120">
    <property type="entry name" value="Amidase"/>
</dbReference>
<dbReference type="SUPFAM" id="SSF75304">
    <property type="entry name" value="Amidase signature (AS) enzymes"/>
    <property type="match status" value="1"/>
</dbReference>
<dbReference type="RefSeq" id="WP_341405101.1">
    <property type="nucleotide sequence ID" value="NZ_JBBUKT010000004.1"/>
</dbReference>
<dbReference type="HAMAP" id="MF_00120">
    <property type="entry name" value="GatA"/>
    <property type="match status" value="1"/>
</dbReference>
<evidence type="ECO:0000259" key="11">
    <source>
        <dbReference type="Pfam" id="PF01425"/>
    </source>
</evidence>
<dbReference type="Proteomes" id="UP001371305">
    <property type="component" value="Unassembled WGS sequence"/>
</dbReference>
<keyword evidence="8 10" id="KW-0648">Protein biosynthesis</keyword>
<organism evidence="12 13">
    <name type="scientific">Luteolibacter soli</name>
    <dbReference type="NCBI Taxonomy" id="3135280"/>
    <lineage>
        <taxon>Bacteria</taxon>
        <taxon>Pseudomonadati</taxon>
        <taxon>Verrucomicrobiota</taxon>
        <taxon>Verrucomicrobiia</taxon>
        <taxon>Verrucomicrobiales</taxon>
        <taxon>Verrucomicrobiaceae</taxon>
        <taxon>Luteolibacter</taxon>
    </lineage>
</organism>
<dbReference type="InterPro" id="IPR004412">
    <property type="entry name" value="GatA"/>
</dbReference>
<evidence type="ECO:0000256" key="8">
    <source>
        <dbReference type="ARBA" id="ARBA00022917"/>
    </source>
</evidence>
<dbReference type="PANTHER" id="PTHR11895">
    <property type="entry name" value="TRANSAMIDASE"/>
    <property type="match status" value="1"/>
</dbReference>
<dbReference type="EC" id="6.3.5.7" evidence="3 10"/>
<dbReference type="PANTHER" id="PTHR11895:SF151">
    <property type="entry name" value="GLUTAMYL-TRNA(GLN) AMIDOTRANSFERASE SUBUNIT A"/>
    <property type="match status" value="1"/>
</dbReference>
<accession>A0ABU9AWS5</accession>
<dbReference type="NCBIfam" id="TIGR00132">
    <property type="entry name" value="gatA"/>
    <property type="match status" value="1"/>
</dbReference>
<evidence type="ECO:0000256" key="3">
    <source>
        <dbReference type="ARBA" id="ARBA00012739"/>
    </source>
</evidence>
<evidence type="ECO:0000256" key="6">
    <source>
        <dbReference type="ARBA" id="ARBA00022741"/>
    </source>
</evidence>
<keyword evidence="5 10" id="KW-0436">Ligase</keyword>
<dbReference type="InterPro" id="IPR036928">
    <property type="entry name" value="AS_sf"/>
</dbReference>
<dbReference type="PROSITE" id="PS00571">
    <property type="entry name" value="AMIDASES"/>
    <property type="match status" value="1"/>
</dbReference>
<keyword evidence="7 10" id="KW-0067">ATP-binding</keyword>
<dbReference type="Pfam" id="PF01425">
    <property type="entry name" value="Amidase"/>
    <property type="match status" value="1"/>
</dbReference>
<evidence type="ECO:0000256" key="5">
    <source>
        <dbReference type="ARBA" id="ARBA00022598"/>
    </source>
</evidence>
<feature type="active site" description="Charge relay system" evidence="10">
    <location>
        <position position="72"/>
    </location>
</feature>
<comment type="caution">
    <text evidence="12">The sequence shown here is derived from an EMBL/GenBank/DDBJ whole genome shotgun (WGS) entry which is preliminary data.</text>
</comment>
<keyword evidence="13" id="KW-1185">Reference proteome</keyword>